<proteinExistence type="predicted"/>
<dbReference type="KEGG" id="bpy:Bphyt_3594"/>
<organism evidence="1 2">
    <name type="scientific">Paraburkholderia phytofirmans (strain DSM 17436 / LMG 22146 / PsJN)</name>
    <name type="common">Burkholderia phytofirmans</name>
    <dbReference type="NCBI Taxonomy" id="398527"/>
    <lineage>
        <taxon>Bacteria</taxon>
        <taxon>Pseudomonadati</taxon>
        <taxon>Pseudomonadota</taxon>
        <taxon>Betaproteobacteria</taxon>
        <taxon>Burkholderiales</taxon>
        <taxon>Burkholderiaceae</taxon>
        <taxon>Paraburkholderia</taxon>
    </lineage>
</organism>
<name>B2T701_PARPJ</name>
<dbReference type="AlphaFoldDB" id="B2T701"/>
<sequence length="90" mass="10138">MRTQLRCQTLQALATVARTQIHQQVLHIMAQFWVKFTNADNDARAASMIADPASMKRAQNKNAAIGCMTALSKPRKFDYPSSTAPNFRKR</sequence>
<protein>
    <submittedName>
        <fullName evidence="1">Uncharacterized protein</fullName>
    </submittedName>
</protein>
<evidence type="ECO:0000313" key="2">
    <source>
        <dbReference type="Proteomes" id="UP000001739"/>
    </source>
</evidence>
<gene>
    <name evidence="1" type="ordered locus">Bphyt_3594</name>
</gene>
<reference evidence="1 2" key="1">
    <citation type="journal article" date="2011" name="J. Bacteriol.">
        <title>Complete genome sequence of the plant growth-promoting endophyte Burkholderia phytofirmans strain PsJN.</title>
        <authorList>
            <person name="Weilharter A."/>
            <person name="Mitter B."/>
            <person name="Shin M.V."/>
            <person name="Chain P.S."/>
            <person name="Nowak J."/>
            <person name="Sessitsch A."/>
        </authorList>
    </citation>
    <scope>NUCLEOTIDE SEQUENCE [LARGE SCALE GENOMIC DNA]</scope>
    <source>
        <strain evidence="2">DSM 17436 / LMG 22146 / PsJN</strain>
    </source>
</reference>
<dbReference type="EMBL" id="CP001052">
    <property type="protein sequence ID" value="ACD17984.1"/>
    <property type="molecule type" value="Genomic_DNA"/>
</dbReference>
<dbReference type="Proteomes" id="UP000001739">
    <property type="component" value="Chromosome 1"/>
</dbReference>
<evidence type="ECO:0000313" key="1">
    <source>
        <dbReference type="EMBL" id="ACD17984.1"/>
    </source>
</evidence>
<dbReference type="HOGENOM" id="CLU_2435208_0_0_4"/>
<accession>B2T701</accession>